<name>A0ABW1S523_9LACO</name>
<evidence type="ECO:0000259" key="4">
    <source>
        <dbReference type="PROSITE" id="PS50949"/>
    </source>
</evidence>
<keyword evidence="2" id="KW-0238">DNA-binding</keyword>
<reference evidence="6" key="1">
    <citation type="journal article" date="2019" name="Int. J. Syst. Evol. Microbiol.">
        <title>The Global Catalogue of Microorganisms (GCM) 10K type strain sequencing project: providing services to taxonomists for standard genome sequencing and annotation.</title>
        <authorList>
            <consortium name="The Broad Institute Genomics Platform"/>
            <consortium name="The Broad Institute Genome Sequencing Center for Infectious Disease"/>
            <person name="Wu L."/>
            <person name="Ma J."/>
        </authorList>
    </citation>
    <scope>NUCLEOTIDE SEQUENCE [LARGE SCALE GENOMIC DNA]</scope>
    <source>
        <strain evidence="6">CCM 8933</strain>
    </source>
</reference>
<dbReference type="EMBL" id="JBHSSC010000045">
    <property type="protein sequence ID" value="MFC6182522.1"/>
    <property type="molecule type" value="Genomic_DNA"/>
</dbReference>
<evidence type="ECO:0000313" key="6">
    <source>
        <dbReference type="Proteomes" id="UP001596282"/>
    </source>
</evidence>
<protein>
    <submittedName>
        <fullName evidence="5">GntR family transcriptional regulator</fullName>
    </submittedName>
</protein>
<dbReference type="InterPro" id="IPR036390">
    <property type="entry name" value="WH_DNA-bd_sf"/>
</dbReference>
<dbReference type="Pfam" id="PF00392">
    <property type="entry name" value="GntR"/>
    <property type="match status" value="1"/>
</dbReference>
<gene>
    <name evidence="5" type="ORF">ACFP5Y_14885</name>
</gene>
<keyword evidence="3" id="KW-0804">Transcription</keyword>
<sequence length="120" mass="13211">MVVIDRQSGQPYYAQLVTGIQQDLAHGILQPGDQLPSVREMAKQHLLNPNTVSKAYKQLETLQVIRTIPGKGSYVNVATTLETQTVVRQQLSQLVQQAAQAGITIASLKNWLTQMEASEP</sequence>
<comment type="caution">
    <text evidence="5">The sequence shown here is derived from an EMBL/GenBank/DDBJ whole genome shotgun (WGS) entry which is preliminary data.</text>
</comment>
<dbReference type="PROSITE" id="PS50949">
    <property type="entry name" value="HTH_GNTR"/>
    <property type="match status" value="1"/>
</dbReference>
<keyword evidence="6" id="KW-1185">Reference proteome</keyword>
<organism evidence="5 6">
    <name type="scientific">Lactiplantibacillus daowaiensis</name>
    <dbReference type="NCBI Taxonomy" id="2559918"/>
    <lineage>
        <taxon>Bacteria</taxon>
        <taxon>Bacillati</taxon>
        <taxon>Bacillota</taxon>
        <taxon>Bacilli</taxon>
        <taxon>Lactobacillales</taxon>
        <taxon>Lactobacillaceae</taxon>
        <taxon>Lactiplantibacillus</taxon>
    </lineage>
</organism>
<dbReference type="SUPFAM" id="SSF46785">
    <property type="entry name" value="Winged helix' DNA-binding domain"/>
    <property type="match status" value="1"/>
</dbReference>
<dbReference type="CDD" id="cd07377">
    <property type="entry name" value="WHTH_GntR"/>
    <property type="match status" value="1"/>
</dbReference>
<dbReference type="Gene3D" id="1.10.10.10">
    <property type="entry name" value="Winged helix-like DNA-binding domain superfamily/Winged helix DNA-binding domain"/>
    <property type="match status" value="1"/>
</dbReference>
<dbReference type="PANTHER" id="PTHR38445">
    <property type="entry name" value="HTH-TYPE TRANSCRIPTIONAL REPRESSOR YTRA"/>
    <property type="match status" value="1"/>
</dbReference>
<dbReference type="InterPro" id="IPR000524">
    <property type="entry name" value="Tscrpt_reg_HTH_GntR"/>
</dbReference>
<accession>A0ABW1S523</accession>
<evidence type="ECO:0000256" key="1">
    <source>
        <dbReference type="ARBA" id="ARBA00023015"/>
    </source>
</evidence>
<evidence type="ECO:0000313" key="5">
    <source>
        <dbReference type="EMBL" id="MFC6182522.1"/>
    </source>
</evidence>
<dbReference type="RefSeq" id="WP_137627379.1">
    <property type="nucleotide sequence ID" value="NZ_JBHSSC010000045.1"/>
</dbReference>
<dbReference type="PANTHER" id="PTHR38445:SF9">
    <property type="entry name" value="HTH-TYPE TRANSCRIPTIONAL REPRESSOR YTRA"/>
    <property type="match status" value="1"/>
</dbReference>
<feature type="domain" description="HTH gntR-type" evidence="4">
    <location>
        <begin position="10"/>
        <end position="78"/>
    </location>
</feature>
<dbReference type="Proteomes" id="UP001596282">
    <property type="component" value="Unassembled WGS sequence"/>
</dbReference>
<dbReference type="SMART" id="SM00345">
    <property type="entry name" value="HTH_GNTR"/>
    <property type="match status" value="1"/>
</dbReference>
<proteinExistence type="predicted"/>
<evidence type="ECO:0000256" key="3">
    <source>
        <dbReference type="ARBA" id="ARBA00023163"/>
    </source>
</evidence>
<evidence type="ECO:0000256" key="2">
    <source>
        <dbReference type="ARBA" id="ARBA00023125"/>
    </source>
</evidence>
<keyword evidence="1" id="KW-0805">Transcription regulation</keyword>
<dbReference type="InterPro" id="IPR036388">
    <property type="entry name" value="WH-like_DNA-bd_sf"/>
</dbReference>